<name>A0A517T7L9_9PLAN</name>
<dbReference type="OrthoDB" id="9830393at2"/>
<dbReference type="Proteomes" id="UP000319976">
    <property type="component" value="Chromosome"/>
</dbReference>
<sequence>MVKRKNARKKYSRGWLIRKLRAWAETAPRVTMDRFCFDHQMSVRSIYYYFPGGWRELKQEAGLNPQPALRRRDISDEDIMEAYLQAAQLLHRHPTMMEIERLTGISVSTIAKRFGSITNLKAIWIHHQKTGEIDRNVQPPPIVPDLWNLPPIS</sequence>
<dbReference type="AlphaFoldDB" id="A0A517T7L9"/>
<dbReference type="EMBL" id="CP036316">
    <property type="protein sequence ID" value="QDT64371.1"/>
    <property type="molecule type" value="Genomic_DNA"/>
</dbReference>
<gene>
    <name evidence="1" type="ORF">V22_16050</name>
</gene>
<reference evidence="1 2" key="1">
    <citation type="submission" date="2019-02" db="EMBL/GenBank/DDBJ databases">
        <title>Deep-cultivation of Planctomycetes and their phenomic and genomic characterization uncovers novel biology.</title>
        <authorList>
            <person name="Wiegand S."/>
            <person name="Jogler M."/>
            <person name="Boedeker C."/>
            <person name="Pinto D."/>
            <person name="Vollmers J."/>
            <person name="Rivas-Marin E."/>
            <person name="Kohn T."/>
            <person name="Peeters S.H."/>
            <person name="Heuer A."/>
            <person name="Rast P."/>
            <person name="Oberbeckmann S."/>
            <person name="Bunk B."/>
            <person name="Jeske O."/>
            <person name="Meyerdierks A."/>
            <person name="Storesund J.E."/>
            <person name="Kallscheuer N."/>
            <person name="Luecker S."/>
            <person name="Lage O.M."/>
            <person name="Pohl T."/>
            <person name="Merkel B.J."/>
            <person name="Hornburger P."/>
            <person name="Mueller R.-W."/>
            <person name="Bruemmer F."/>
            <person name="Labrenz M."/>
            <person name="Spormann A.M."/>
            <person name="Op den Camp H."/>
            <person name="Overmann J."/>
            <person name="Amann R."/>
            <person name="Jetten M.S.M."/>
            <person name="Mascher T."/>
            <person name="Medema M.H."/>
            <person name="Devos D.P."/>
            <person name="Kaster A.-K."/>
            <person name="Ovreas L."/>
            <person name="Rohde M."/>
            <person name="Galperin M.Y."/>
            <person name="Jogler C."/>
        </authorList>
    </citation>
    <scope>NUCLEOTIDE SEQUENCE [LARGE SCALE GENOMIC DNA]</scope>
    <source>
        <strain evidence="1 2">V22</strain>
    </source>
</reference>
<evidence type="ECO:0000313" key="2">
    <source>
        <dbReference type="Proteomes" id="UP000319976"/>
    </source>
</evidence>
<evidence type="ECO:0000313" key="1">
    <source>
        <dbReference type="EMBL" id="QDT64371.1"/>
    </source>
</evidence>
<keyword evidence="2" id="KW-1185">Reference proteome</keyword>
<proteinExistence type="predicted"/>
<protein>
    <submittedName>
        <fullName evidence="1">Uncharacterized protein</fullName>
    </submittedName>
</protein>
<dbReference type="KEGG" id="chya:V22_16050"/>
<dbReference type="RefSeq" id="WP_145261479.1">
    <property type="nucleotide sequence ID" value="NZ_CP036316.1"/>
</dbReference>
<accession>A0A517T7L9</accession>
<organism evidence="1 2">
    <name type="scientific">Calycomorphotria hydatis</name>
    <dbReference type="NCBI Taxonomy" id="2528027"/>
    <lineage>
        <taxon>Bacteria</taxon>
        <taxon>Pseudomonadati</taxon>
        <taxon>Planctomycetota</taxon>
        <taxon>Planctomycetia</taxon>
        <taxon>Planctomycetales</taxon>
        <taxon>Planctomycetaceae</taxon>
        <taxon>Calycomorphotria</taxon>
    </lineage>
</organism>